<name>A0ABN2HHR0_9ACTN</name>
<reference evidence="2 3" key="1">
    <citation type="journal article" date="2019" name="Int. J. Syst. Evol. Microbiol.">
        <title>The Global Catalogue of Microorganisms (GCM) 10K type strain sequencing project: providing services to taxonomists for standard genome sequencing and annotation.</title>
        <authorList>
            <consortium name="The Broad Institute Genomics Platform"/>
            <consortium name="The Broad Institute Genome Sequencing Center for Infectious Disease"/>
            <person name="Wu L."/>
            <person name="Ma J."/>
        </authorList>
    </citation>
    <scope>NUCLEOTIDE SEQUENCE [LARGE SCALE GENOMIC DNA]</scope>
    <source>
        <strain evidence="2 3">JCM 14718</strain>
    </source>
</reference>
<proteinExistence type="predicted"/>
<evidence type="ECO:0008006" key="4">
    <source>
        <dbReference type="Google" id="ProtNLM"/>
    </source>
</evidence>
<evidence type="ECO:0000313" key="3">
    <source>
        <dbReference type="Proteomes" id="UP001500618"/>
    </source>
</evidence>
<evidence type="ECO:0000256" key="1">
    <source>
        <dbReference type="SAM" id="MobiDB-lite"/>
    </source>
</evidence>
<gene>
    <name evidence="2" type="ORF">GCM10009765_41860</name>
</gene>
<organism evidence="2 3">
    <name type="scientific">Fodinicola feengrottensis</name>
    <dbReference type="NCBI Taxonomy" id="435914"/>
    <lineage>
        <taxon>Bacteria</taxon>
        <taxon>Bacillati</taxon>
        <taxon>Actinomycetota</taxon>
        <taxon>Actinomycetes</taxon>
        <taxon>Mycobacteriales</taxon>
        <taxon>Fodinicola</taxon>
    </lineage>
</organism>
<sequence length="264" mass="26911">MNPSVPVADYLRISRRGGAVVLGGALAGLLVGAAVLLAQPATFRATVTVFVADAPVTVAPPGDGTPKWITVDTEARRVTQTGVLAGIIRATGDPDPADRLEVGAVPGTKVLTIGYRSGSASGASAGVRAAATGYLAARQAFLSQRQTTAIAGLGGNVDRLTVELAATPKTPAGKAARQQLYNRIGQLQTAMVNSANLSAYPGEELRGPQVSADGDANRPTAPASGAVLGALVGLGLARRRTDSGARRPRKSLWGNKTRTTKGKK</sequence>
<evidence type="ECO:0000313" key="2">
    <source>
        <dbReference type="EMBL" id="GAA1688016.1"/>
    </source>
</evidence>
<feature type="region of interest" description="Disordered" evidence="1">
    <location>
        <begin position="202"/>
        <end position="223"/>
    </location>
</feature>
<dbReference type="Proteomes" id="UP001500618">
    <property type="component" value="Unassembled WGS sequence"/>
</dbReference>
<dbReference type="EMBL" id="BAAANY010000015">
    <property type="protein sequence ID" value="GAA1688016.1"/>
    <property type="molecule type" value="Genomic_DNA"/>
</dbReference>
<keyword evidence="3" id="KW-1185">Reference proteome</keyword>
<protein>
    <recommendedName>
        <fullName evidence="4">Polysaccharide chain length determinant N-terminal domain-containing protein</fullName>
    </recommendedName>
</protein>
<accession>A0ABN2HHR0</accession>
<dbReference type="RefSeq" id="WP_344311965.1">
    <property type="nucleotide sequence ID" value="NZ_BAAANY010000015.1"/>
</dbReference>
<feature type="region of interest" description="Disordered" evidence="1">
    <location>
        <begin position="238"/>
        <end position="264"/>
    </location>
</feature>
<comment type="caution">
    <text evidence="2">The sequence shown here is derived from an EMBL/GenBank/DDBJ whole genome shotgun (WGS) entry which is preliminary data.</text>
</comment>